<dbReference type="GO" id="GO:0006310">
    <property type="term" value="P:DNA recombination"/>
    <property type="evidence" value="ECO:0007669"/>
    <property type="project" value="UniProtKB-KW"/>
</dbReference>
<gene>
    <name evidence="3" type="ORF">QE152_g19589</name>
</gene>
<dbReference type="PROSITE" id="PS51898">
    <property type="entry name" value="TYR_RECOMBINASE"/>
    <property type="match status" value="1"/>
</dbReference>
<dbReference type="EMBL" id="JASPKY010000186">
    <property type="protein sequence ID" value="KAK9722638.1"/>
    <property type="molecule type" value="Genomic_DNA"/>
</dbReference>
<comment type="caution">
    <text evidence="3">The sequence shown here is derived from an EMBL/GenBank/DDBJ whole genome shotgun (WGS) entry which is preliminary data.</text>
</comment>
<dbReference type="SUPFAM" id="SSF56349">
    <property type="entry name" value="DNA breaking-rejoining enzymes"/>
    <property type="match status" value="1"/>
</dbReference>
<dbReference type="InterPro" id="IPR011010">
    <property type="entry name" value="DNA_brk_join_enz"/>
</dbReference>
<keyword evidence="1" id="KW-0233">DNA recombination</keyword>
<dbReference type="Proteomes" id="UP001458880">
    <property type="component" value="Unassembled WGS sequence"/>
</dbReference>
<sequence length="217" mass="25123">MEDIDIPENILAAAKIATLDLLPDKSKIHYEKEYLEFCEWRNTEQVHGTGEAVLLPYFVKLSNEFSPSSLWPKYSMLRACLELKERVEINKYGALIRFIKKKNIGYRVKKSKVFTKEQISEFVRTAPDETFLMMKVAFLIGIGGACRTNELTKMLMDNVEILESKLVITIPDSKTHKERFFAVISDGDVNPMALFKKYIALRPGHTPHRRLFLSYRN</sequence>
<protein>
    <recommendedName>
        <fullName evidence="2">Tyr recombinase domain-containing protein</fullName>
    </recommendedName>
</protein>
<accession>A0AAW1KSN6</accession>
<dbReference type="InterPro" id="IPR002104">
    <property type="entry name" value="Integrase_catalytic"/>
</dbReference>
<dbReference type="Gene3D" id="1.10.443.10">
    <property type="entry name" value="Intergrase catalytic core"/>
    <property type="match status" value="1"/>
</dbReference>
<evidence type="ECO:0000313" key="4">
    <source>
        <dbReference type="Proteomes" id="UP001458880"/>
    </source>
</evidence>
<keyword evidence="4" id="KW-1185">Reference proteome</keyword>
<dbReference type="AlphaFoldDB" id="A0AAW1KSN6"/>
<feature type="domain" description="Tyr recombinase" evidence="2">
    <location>
        <begin position="109"/>
        <end position="217"/>
    </location>
</feature>
<dbReference type="GO" id="GO:0003677">
    <property type="term" value="F:DNA binding"/>
    <property type="evidence" value="ECO:0007669"/>
    <property type="project" value="InterPro"/>
</dbReference>
<organism evidence="3 4">
    <name type="scientific">Popillia japonica</name>
    <name type="common">Japanese beetle</name>
    <dbReference type="NCBI Taxonomy" id="7064"/>
    <lineage>
        <taxon>Eukaryota</taxon>
        <taxon>Metazoa</taxon>
        <taxon>Ecdysozoa</taxon>
        <taxon>Arthropoda</taxon>
        <taxon>Hexapoda</taxon>
        <taxon>Insecta</taxon>
        <taxon>Pterygota</taxon>
        <taxon>Neoptera</taxon>
        <taxon>Endopterygota</taxon>
        <taxon>Coleoptera</taxon>
        <taxon>Polyphaga</taxon>
        <taxon>Scarabaeiformia</taxon>
        <taxon>Scarabaeidae</taxon>
        <taxon>Rutelinae</taxon>
        <taxon>Popillia</taxon>
    </lineage>
</organism>
<dbReference type="GO" id="GO:0015074">
    <property type="term" value="P:DNA integration"/>
    <property type="evidence" value="ECO:0007669"/>
    <property type="project" value="InterPro"/>
</dbReference>
<name>A0AAW1KSN6_POPJA</name>
<evidence type="ECO:0000256" key="1">
    <source>
        <dbReference type="ARBA" id="ARBA00023172"/>
    </source>
</evidence>
<dbReference type="InterPro" id="IPR013762">
    <property type="entry name" value="Integrase-like_cat_sf"/>
</dbReference>
<proteinExistence type="predicted"/>
<evidence type="ECO:0000259" key="2">
    <source>
        <dbReference type="PROSITE" id="PS51898"/>
    </source>
</evidence>
<reference evidence="3 4" key="1">
    <citation type="journal article" date="2024" name="BMC Genomics">
        <title>De novo assembly and annotation of Popillia japonica's genome with initial clues to its potential as an invasive pest.</title>
        <authorList>
            <person name="Cucini C."/>
            <person name="Boschi S."/>
            <person name="Funari R."/>
            <person name="Cardaioli E."/>
            <person name="Iannotti N."/>
            <person name="Marturano G."/>
            <person name="Paoli F."/>
            <person name="Bruttini M."/>
            <person name="Carapelli A."/>
            <person name="Frati F."/>
            <person name="Nardi F."/>
        </authorList>
    </citation>
    <scope>NUCLEOTIDE SEQUENCE [LARGE SCALE GENOMIC DNA]</scope>
    <source>
        <strain evidence="3">DMR45628</strain>
    </source>
</reference>
<evidence type="ECO:0000313" key="3">
    <source>
        <dbReference type="EMBL" id="KAK9722638.1"/>
    </source>
</evidence>